<dbReference type="PANTHER" id="PTHR11909">
    <property type="entry name" value="CASEIN KINASE-RELATED"/>
    <property type="match status" value="1"/>
</dbReference>
<proteinExistence type="predicted"/>
<dbReference type="EMBL" id="CAKXAJ010026386">
    <property type="protein sequence ID" value="CAH2267702.1"/>
    <property type="molecule type" value="Genomic_DNA"/>
</dbReference>
<gene>
    <name evidence="1" type="primary">jg4720</name>
    <name evidence="1" type="ORF">PAEG_LOCUS26200</name>
</gene>
<dbReference type="InterPro" id="IPR050235">
    <property type="entry name" value="CK1_Ser-Thr_kinase"/>
</dbReference>
<dbReference type="Proteomes" id="UP000838756">
    <property type="component" value="Unassembled WGS sequence"/>
</dbReference>
<dbReference type="OrthoDB" id="5979581at2759"/>
<evidence type="ECO:0000313" key="2">
    <source>
        <dbReference type="Proteomes" id="UP000838756"/>
    </source>
</evidence>
<dbReference type="Gene3D" id="1.10.510.10">
    <property type="entry name" value="Transferase(Phosphotransferase) domain 1"/>
    <property type="match status" value="1"/>
</dbReference>
<evidence type="ECO:0000313" key="1">
    <source>
        <dbReference type="EMBL" id="CAH2267702.1"/>
    </source>
</evidence>
<sequence>MNGPQVPVSGHKARVPQVGLMKEKYDHRLLLKHLPSELRQFLEHVQQLEYADTPDYAMLGSLLERCCKRRGIRDTDPYDWEKDVSARRDTLPTLHVTYYLHKLHLRHAYETY</sequence>
<keyword evidence="2" id="KW-1185">Reference proteome</keyword>
<reference evidence="1" key="1">
    <citation type="submission" date="2022-03" db="EMBL/GenBank/DDBJ databases">
        <authorList>
            <person name="Lindestad O."/>
        </authorList>
    </citation>
    <scope>NUCLEOTIDE SEQUENCE</scope>
</reference>
<organism evidence="1 2">
    <name type="scientific">Pararge aegeria aegeria</name>
    <dbReference type="NCBI Taxonomy" id="348720"/>
    <lineage>
        <taxon>Eukaryota</taxon>
        <taxon>Metazoa</taxon>
        <taxon>Ecdysozoa</taxon>
        <taxon>Arthropoda</taxon>
        <taxon>Hexapoda</taxon>
        <taxon>Insecta</taxon>
        <taxon>Pterygota</taxon>
        <taxon>Neoptera</taxon>
        <taxon>Endopterygota</taxon>
        <taxon>Lepidoptera</taxon>
        <taxon>Glossata</taxon>
        <taxon>Ditrysia</taxon>
        <taxon>Papilionoidea</taxon>
        <taxon>Nymphalidae</taxon>
        <taxon>Satyrinae</taxon>
        <taxon>Satyrini</taxon>
        <taxon>Parargina</taxon>
        <taxon>Pararge</taxon>
    </lineage>
</organism>
<protein>
    <submittedName>
        <fullName evidence="1">Jg4720 protein</fullName>
    </submittedName>
</protein>
<dbReference type="AlphaFoldDB" id="A0A8S4SK93"/>
<name>A0A8S4SK93_9NEOP</name>
<accession>A0A8S4SK93</accession>
<comment type="caution">
    <text evidence="1">The sequence shown here is derived from an EMBL/GenBank/DDBJ whole genome shotgun (WGS) entry which is preliminary data.</text>
</comment>